<gene>
    <name evidence="1" type="ORF">DYB31_011624</name>
</gene>
<evidence type="ECO:0000313" key="2">
    <source>
        <dbReference type="Proteomes" id="UP000266196"/>
    </source>
</evidence>
<comment type="caution">
    <text evidence="1">The sequence shown here is derived from an EMBL/GenBank/DDBJ whole genome shotgun (WGS) entry which is preliminary data.</text>
</comment>
<accession>A0A397FH05</accession>
<reference evidence="1 2" key="1">
    <citation type="submission" date="2018-08" db="EMBL/GenBank/DDBJ databases">
        <title>Aphanomyces genome sequencing and annotation.</title>
        <authorList>
            <person name="Minardi D."/>
            <person name="Oidtmann B."/>
            <person name="Van Der Giezen M."/>
            <person name="Studholme D.J."/>
        </authorList>
    </citation>
    <scope>NUCLEOTIDE SEQUENCE [LARGE SCALE GENOMIC DNA]</scope>
    <source>
        <strain evidence="1 2">197901</strain>
    </source>
</reference>
<protein>
    <submittedName>
        <fullName evidence="1">Uncharacterized protein</fullName>
    </submittedName>
</protein>
<name>A0A397FH05_APHAT</name>
<evidence type="ECO:0000313" key="1">
    <source>
        <dbReference type="EMBL" id="RHZ20899.1"/>
    </source>
</evidence>
<dbReference type="EMBL" id="QUTE01009083">
    <property type="protein sequence ID" value="RHZ20899.1"/>
    <property type="molecule type" value="Genomic_DNA"/>
</dbReference>
<organism evidence="1 2">
    <name type="scientific">Aphanomyces astaci</name>
    <name type="common">Crayfish plague agent</name>
    <dbReference type="NCBI Taxonomy" id="112090"/>
    <lineage>
        <taxon>Eukaryota</taxon>
        <taxon>Sar</taxon>
        <taxon>Stramenopiles</taxon>
        <taxon>Oomycota</taxon>
        <taxon>Saprolegniomycetes</taxon>
        <taxon>Saprolegniales</taxon>
        <taxon>Verrucalvaceae</taxon>
        <taxon>Aphanomyces</taxon>
    </lineage>
</organism>
<dbReference type="Proteomes" id="UP000266196">
    <property type="component" value="Unassembled WGS sequence"/>
</dbReference>
<dbReference type="AlphaFoldDB" id="A0A397FH05"/>
<sequence length="440" mass="48645">MPRRDSGRVDAAKINGRVGGKAETIVPKDAEPPARKGCLKCGDMSHRVARCPKTAPGEAETLLAAQVKRWKDGIKVLVNQPQRQKTERGVLLENIVRVDDVLLTLVRTVPHLAYPYGSDAKPVVMTLRVKFNCVTLDTTCGPLMLRGLKAWVDDASTATELIVSRPVMELLGSSVEDLLVGARKKKEEWDVSSVPTNELSGMANVKRLMAEKLNPPELDPDDGMPHQIEAIVRCDFPGIVEGLHSDMEDRMLPLTKADVADQVRKIRDRRKSPTHRDIAEVIMQAIQRKLTDEDMRLLETPADVDDPARWLRWFASALETCEEARRADRNFNDNRSALVVTTRWARFTANTSVPPKFTGTGNFTDPTSPTGSDILVEPSLRPDITSCSCVSRASSLELLVARPALTLSSTSDRLTGFTLVTCRSTDSTPKFRIDVATRCP</sequence>
<proteinExistence type="predicted"/>
<dbReference type="VEuPathDB" id="FungiDB:H257_07620"/>